<dbReference type="PANTHER" id="PTHR45348:SF1">
    <property type="entry name" value="TRANS-ENOYL REDUCTASE STHE"/>
    <property type="match status" value="1"/>
</dbReference>
<dbReference type="AlphaFoldDB" id="A0A5N5D0I0"/>
<keyword evidence="3" id="KW-0547">Nucleotide-binding</keyword>
<dbReference type="Proteomes" id="UP000325902">
    <property type="component" value="Unassembled WGS sequence"/>
</dbReference>
<evidence type="ECO:0000256" key="2">
    <source>
        <dbReference type="ARBA" id="ARBA00011245"/>
    </source>
</evidence>
<evidence type="ECO:0000313" key="8">
    <source>
        <dbReference type="Proteomes" id="UP000325902"/>
    </source>
</evidence>
<reference evidence="7 8" key="1">
    <citation type="journal article" date="2019" name="Sci. Rep.">
        <title>A multi-omics analysis of the grapevine pathogen Lasiodiplodia theobromae reveals that temperature affects the expression of virulence- and pathogenicity-related genes.</title>
        <authorList>
            <person name="Felix C."/>
            <person name="Meneses R."/>
            <person name="Goncalves M.F.M."/>
            <person name="Tilleman L."/>
            <person name="Duarte A.S."/>
            <person name="Jorrin-Novo J.V."/>
            <person name="Van de Peer Y."/>
            <person name="Deforce D."/>
            <person name="Van Nieuwerburgh F."/>
            <person name="Esteves A.C."/>
            <person name="Alves A."/>
        </authorList>
    </citation>
    <scope>NUCLEOTIDE SEQUENCE [LARGE SCALE GENOMIC DNA]</scope>
    <source>
        <strain evidence="7 8">LA-SOL3</strain>
    </source>
</reference>
<dbReference type="InterPro" id="IPR036291">
    <property type="entry name" value="NAD(P)-bd_dom_sf"/>
</dbReference>
<accession>A0A5N5D0I0</accession>
<evidence type="ECO:0000256" key="5">
    <source>
        <dbReference type="ARBA" id="ARBA00023002"/>
    </source>
</evidence>
<comment type="caution">
    <text evidence="7">The sequence shown here is derived from an EMBL/GenBank/DDBJ whole genome shotgun (WGS) entry which is preliminary data.</text>
</comment>
<dbReference type="SMART" id="SM00829">
    <property type="entry name" value="PKS_ER"/>
    <property type="match status" value="1"/>
</dbReference>
<dbReference type="InterPro" id="IPR013154">
    <property type="entry name" value="ADH-like_N"/>
</dbReference>
<dbReference type="InterPro" id="IPR011032">
    <property type="entry name" value="GroES-like_sf"/>
</dbReference>
<keyword evidence="8" id="KW-1185">Reference proteome</keyword>
<evidence type="ECO:0000259" key="6">
    <source>
        <dbReference type="SMART" id="SM00829"/>
    </source>
</evidence>
<evidence type="ECO:0000256" key="3">
    <source>
        <dbReference type="ARBA" id="ARBA00022741"/>
    </source>
</evidence>
<comment type="subunit">
    <text evidence="2">Monomer.</text>
</comment>
<dbReference type="SUPFAM" id="SSF51735">
    <property type="entry name" value="NAD(P)-binding Rossmann-fold domains"/>
    <property type="match status" value="1"/>
</dbReference>
<evidence type="ECO:0000313" key="7">
    <source>
        <dbReference type="EMBL" id="KAB2571169.1"/>
    </source>
</evidence>
<dbReference type="Pfam" id="PF08240">
    <property type="entry name" value="ADH_N"/>
    <property type="match status" value="1"/>
</dbReference>
<comment type="similarity">
    <text evidence="1">Belongs to the zinc-containing alcohol dehydrogenase family.</text>
</comment>
<dbReference type="InterPro" id="IPR013149">
    <property type="entry name" value="ADH-like_C"/>
</dbReference>
<protein>
    <submittedName>
        <fullName evidence="7">Trans-enoyl reductase lepG</fullName>
    </submittedName>
</protein>
<evidence type="ECO:0000256" key="1">
    <source>
        <dbReference type="ARBA" id="ARBA00008072"/>
    </source>
</evidence>
<dbReference type="InterPro" id="IPR047122">
    <property type="entry name" value="Trans-enoyl_RdTase-like"/>
</dbReference>
<dbReference type="Pfam" id="PF00107">
    <property type="entry name" value="ADH_zinc_N"/>
    <property type="match status" value="1"/>
</dbReference>
<dbReference type="GO" id="GO:0016651">
    <property type="term" value="F:oxidoreductase activity, acting on NAD(P)H"/>
    <property type="evidence" value="ECO:0007669"/>
    <property type="project" value="InterPro"/>
</dbReference>
<proteinExistence type="inferred from homology"/>
<dbReference type="InterPro" id="IPR020843">
    <property type="entry name" value="ER"/>
</dbReference>
<dbReference type="EMBL" id="VCHE01000109">
    <property type="protein sequence ID" value="KAB2571169.1"/>
    <property type="molecule type" value="Genomic_DNA"/>
</dbReference>
<dbReference type="SUPFAM" id="SSF50129">
    <property type="entry name" value="GroES-like"/>
    <property type="match status" value="1"/>
</dbReference>
<feature type="domain" description="Enoyl reductase (ER)" evidence="6">
    <location>
        <begin position="17"/>
        <end position="349"/>
    </location>
</feature>
<dbReference type="PANTHER" id="PTHR45348">
    <property type="entry name" value="HYPOTHETICAL OXIDOREDUCTASE (EUROFUNG)"/>
    <property type="match status" value="1"/>
</dbReference>
<dbReference type="Gene3D" id="3.40.50.720">
    <property type="entry name" value="NAD(P)-binding Rossmann-like Domain"/>
    <property type="match status" value="1"/>
</dbReference>
<sequence>MDQVPTTRTALVVQGRGTVESVGGLPLPCLSDGQVLIKTASVALNPADAKMVKAGLPLSGVAGLDFAGTVVATRANVRVGARVCGVVCGYDQKRPDVGAFADYVVAEADFVLELPDDLGFDEASTLPIGILTAGLALYKTLKLPHPQQHPQKAGPYALVYGASTATGTLITQLLQRSGLHPIAVCSPHNFDLARRSGATHCFDYHAATCAADIRALTADTLDMAIDCIATTPDTTRLCYAALGPAGGRYVALDRFSPAAHSRRTVRPSWVFAMAAFGTNVDWVAPYTSPASPATRAFAVAWFREVETLLAGGAPLRCHPHRVVGCGLDAIPQALAVLGGGGVSGVKLVCTLSDERQERN</sequence>
<dbReference type="Gene3D" id="3.90.180.10">
    <property type="entry name" value="Medium-chain alcohol dehydrogenases, catalytic domain"/>
    <property type="match status" value="1"/>
</dbReference>
<gene>
    <name evidence="7" type="primary">lepG_1</name>
    <name evidence="7" type="ORF">DBV05_g10161</name>
</gene>
<evidence type="ECO:0000256" key="4">
    <source>
        <dbReference type="ARBA" id="ARBA00022857"/>
    </source>
</evidence>
<name>A0A5N5D0I0_9PEZI</name>
<keyword evidence="4" id="KW-0521">NADP</keyword>
<dbReference type="OrthoDB" id="48317at2759"/>
<dbReference type="CDD" id="cd08249">
    <property type="entry name" value="enoyl_reductase_like"/>
    <property type="match status" value="1"/>
</dbReference>
<dbReference type="GO" id="GO:0000166">
    <property type="term" value="F:nucleotide binding"/>
    <property type="evidence" value="ECO:0007669"/>
    <property type="project" value="UniProtKB-KW"/>
</dbReference>
<keyword evidence="5" id="KW-0560">Oxidoreductase</keyword>
<organism evidence="7 8">
    <name type="scientific">Lasiodiplodia theobromae</name>
    <dbReference type="NCBI Taxonomy" id="45133"/>
    <lineage>
        <taxon>Eukaryota</taxon>
        <taxon>Fungi</taxon>
        <taxon>Dikarya</taxon>
        <taxon>Ascomycota</taxon>
        <taxon>Pezizomycotina</taxon>
        <taxon>Dothideomycetes</taxon>
        <taxon>Dothideomycetes incertae sedis</taxon>
        <taxon>Botryosphaeriales</taxon>
        <taxon>Botryosphaeriaceae</taxon>
        <taxon>Lasiodiplodia</taxon>
    </lineage>
</organism>